<dbReference type="OrthoDB" id="766896at2"/>
<dbReference type="EMBL" id="SJSK01000001">
    <property type="protein sequence ID" value="TCC94487.1"/>
    <property type="molecule type" value="Genomic_DNA"/>
</dbReference>
<evidence type="ECO:0000313" key="2">
    <source>
        <dbReference type="EMBL" id="TCC94487.1"/>
    </source>
</evidence>
<proteinExistence type="predicted"/>
<evidence type="ECO:0000256" key="1">
    <source>
        <dbReference type="SAM" id="Phobius"/>
    </source>
</evidence>
<evidence type="ECO:0000313" key="3">
    <source>
        <dbReference type="Proteomes" id="UP000292884"/>
    </source>
</evidence>
<protein>
    <submittedName>
        <fullName evidence="2">YtxH domain-containing protein</fullName>
    </submittedName>
</protein>
<dbReference type="InterPro" id="IPR024623">
    <property type="entry name" value="YtxH"/>
</dbReference>
<sequence>MKYGKIISKILNRRDNNNGMVAVALVAGLAAGAVISILFAPESGADTRRAIGDKAKGLGNGIKDSYSSLKDRVFGVDEVVEPAVAPEVPHFVHTTQKRKKSDIKELINEFHNGEHHNEQPI</sequence>
<name>A0A4R0N523_9SPHI</name>
<feature type="transmembrane region" description="Helical" evidence="1">
    <location>
        <begin position="21"/>
        <end position="40"/>
    </location>
</feature>
<dbReference type="RefSeq" id="WP_131552346.1">
    <property type="nucleotide sequence ID" value="NZ_SJSK01000001.1"/>
</dbReference>
<gene>
    <name evidence="2" type="ORF">EZ428_06875</name>
</gene>
<keyword evidence="3" id="KW-1185">Reference proteome</keyword>
<dbReference type="Pfam" id="PF12732">
    <property type="entry name" value="YtxH"/>
    <property type="match status" value="1"/>
</dbReference>
<dbReference type="Proteomes" id="UP000292884">
    <property type="component" value="Unassembled WGS sequence"/>
</dbReference>
<dbReference type="AlphaFoldDB" id="A0A4R0N523"/>
<accession>A0A4R0N523</accession>
<keyword evidence="1" id="KW-1133">Transmembrane helix</keyword>
<organism evidence="2 3">
    <name type="scientific">Pedobacter frigiditerrae</name>
    <dbReference type="NCBI Taxonomy" id="2530452"/>
    <lineage>
        <taxon>Bacteria</taxon>
        <taxon>Pseudomonadati</taxon>
        <taxon>Bacteroidota</taxon>
        <taxon>Sphingobacteriia</taxon>
        <taxon>Sphingobacteriales</taxon>
        <taxon>Sphingobacteriaceae</taxon>
        <taxon>Pedobacter</taxon>
    </lineage>
</organism>
<reference evidence="2 3" key="1">
    <citation type="submission" date="2019-02" db="EMBL/GenBank/DDBJ databases">
        <title>Pedobacter sp. RP-1-13 sp. nov., isolated from Arctic soil.</title>
        <authorList>
            <person name="Dahal R.H."/>
        </authorList>
    </citation>
    <scope>NUCLEOTIDE SEQUENCE [LARGE SCALE GENOMIC DNA]</scope>
    <source>
        <strain evidence="2 3">RP-1-13</strain>
    </source>
</reference>
<keyword evidence="1" id="KW-0472">Membrane</keyword>
<comment type="caution">
    <text evidence="2">The sequence shown here is derived from an EMBL/GenBank/DDBJ whole genome shotgun (WGS) entry which is preliminary data.</text>
</comment>
<keyword evidence="1" id="KW-0812">Transmembrane</keyword>